<dbReference type="PANTHER" id="PTHR30255:SF2">
    <property type="entry name" value="SINGLE-STRANDED-DNA-SPECIFIC EXONUCLEASE RECJ"/>
    <property type="match status" value="1"/>
</dbReference>
<accession>A0A511R839</accession>
<keyword evidence="5 10" id="KW-0269">Exonuclease</keyword>
<dbReference type="InterPro" id="IPR041122">
    <property type="entry name" value="RecJ_OB"/>
</dbReference>
<dbReference type="PANTHER" id="PTHR30255">
    <property type="entry name" value="SINGLE-STRANDED-DNA-SPECIFIC EXONUCLEASE RECJ"/>
    <property type="match status" value="1"/>
</dbReference>
<dbReference type="EMBL" id="BJXL01000176">
    <property type="protein sequence ID" value="GEM85116.1"/>
    <property type="molecule type" value="Genomic_DNA"/>
</dbReference>
<evidence type="ECO:0000256" key="4">
    <source>
        <dbReference type="ARBA" id="ARBA00022801"/>
    </source>
</evidence>
<dbReference type="InterPro" id="IPR051673">
    <property type="entry name" value="SSDNA_exonuclease_RecJ"/>
</dbReference>
<dbReference type="GO" id="GO:0006310">
    <property type="term" value="P:DNA recombination"/>
    <property type="evidence" value="ECO:0007669"/>
    <property type="project" value="InterPro"/>
</dbReference>
<comment type="caution">
    <text evidence="10">The sequence shown here is derived from an EMBL/GenBank/DDBJ whole genome shotgun (WGS) entry which is preliminary data.</text>
</comment>
<feature type="domain" description="Single-stranded-DNA-specific exonuclease RecJ C-terminal" evidence="9">
    <location>
        <begin position="538"/>
        <end position="645"/>
    </location>
</feature>
<gene>
    <name evidence="10" type="primary">recJ</name>
    <name evidence="10" type="ORF">MHY01S_32820</name>
</gene>
<dbReference type="NCBIfam" id="TIGR00644">
    <property type="entry name" value="recJ"/>
    <property type="match status" value="1"/>
</dbReference>
<dbReference type="RefSeq" id="WP_119342405.1">
    <property type="nucleotide sequence ID" value="NZ_BJXL01000176.1"/>
</dbReference>
<dbReference type="InterPro" id="IPR001667">
    <property type="entry name" value="DDH_dom"/>
</dbReference>
<dbReference type="SUPFAM" id="SSF64182">
    <property type="entry name" value="DHH phosphoesterases"/>
    <property type="match status" value="1"/>
</dbReference>
<dbReference type="Proteomes" id="UP000321197">
    <property type="component" value="Unassembled WGS sequence"/>
</dbReference>
<evidence type="ECO:0000256" key="5">
    <source>
        <dbReference type="ARBA" id="ARBA00022839"/>
    </source>
</evidence>
<dbReference type="GO" id="GO:0008409">
    <property type="term" value="F:5'-3' exonuclease activity"/>
    <property type="evidence" value="ECO:0007669"/>
    <property type="project" value="InterPro"/>
</dbReference>
<proteinExistence type="inferred from homology"/>
<evidence type="ECO:0000259" key="9">
    <source>
        <dbReference type="Pfam" id="PF22047"/>
    </source>
</evidence>
<dbReference type="Pfam" id="PF22047">
    <property type="entry name" value="RecJ_C"/>
    <property type="match status" value="1"/>
</dbReference>
<comment type="similarity">
    <text evidence="1">Belongs to the RecJ family.</text>
</comment>
<keyword evidence="4" id="KW-0378">Hydrolase</keyword>
<feature type="domain" description="DDH" evidence="6">
    <location>
        <begin position="70"/>
        <end position="216"/>
    </location>
</feature>
<evidence type="ECO:0000256" key="2">
    <source>
        <dbReference type="ARBA" id="ARBA00019841"/>
    </source>
</evidence>
<evidence type="ECO:0000259" key="8">
    <source>
        <dbReference type="Pfam" id="PF17768"/>
    </source>
</evidence>
<dbReference type="InterPro" id="IPR004610">
    <property type="entry name" value="RecJ"/>
</dbReference>
<keyword evidence="3" id="KW-0540">Nuclease</keyword>
<dbReference type="InterPro" id="IPR054598">
    <property type="entry name" value="RecJ_C_thermales"/>
</dbReference>
<dbReference type="OrthoDB" id="9809852at2"/>
<dbReference type="Pfam" id="PF01368">
    <property type="entry name" value="DHH"/>
    <property type="match status" value="1"/>
</dbReference>
<dbReference type="GO" id="GO:0003676">
    <property type="term" value="F:nucleic acid binding"/>
    <property type="evidence" value="ECO:0007669"/>
    <property type="project" value="InterPro"/>
</dbReference>
<dbReference type="InterPro" id="IPR003156">
    <property type="entry name" value="DHHA1_dom"/>
</dbReference>
<dbReference type="GO" id="GO:0006281">
    <property type="term" value="P:DNA repair"/>
    <property type="evidence" value="ECO:0007669"/>
    <property type="project" value="InterPro"/>
</dbReference>
<reference evidence="10 11" key="1">
    <citation type="submission" date="2019-07" db="EMBL/GenBank/DDBJ databases">
        <title>Whole genome shotgun sequence of Meiothermus hypogaeus NBRC 106114.</title>
        <authorList>
            <person name="Hosoyama A."/>
            <person name="Uohara A."/>
            <person name="Ohji S."/>
            <person name="Ichikawa N."/>
        </authorList>
    </citation>
    <scope>NUCLEOTIDE SEQUENCE [LARGE SCALE GENOMIC DNA]</scope>
    <source>
        <strain evidence="10 11">NBRC 106114</strain>
    </source>
</reference>
<organism evidence="10 11">
    <name type="scientific">Meiothermus hypogaeus NBRC 106114</name>
    <dbReference type="NCBI Taxonomy" id="1227553"/>
    <lineage>
        <taxon>Bacteria</taxon>
        <taxon>Thermotogati</taxon>
        <taxon>Deinococcota</taxon>
        <taxon>Deinococci</taxon>
        <taxon>Thermales</taxon>
        <taxon>Thermaceae</taxon>
        <taxon>Meiothermus</taxon>
    </lineage>
</organism>
<dbReference type="InterPro" id="IPR038763">
    <property type="entry name" value="DHH_sf"/>
</dbReference>
<feature type="domain" description="DHHA1" evidence="7">
    <location>
        <begin position="334"/>
        <end position="416"/>
    </location>
</feature>
<evidence type="ECO:0000313" key="11">
    <source>
        <dbReference type="Proteomes" id="UP000321197"/>
    </source>
</evidence>
<evidence type="ECO:0000259" key="7">
    <source>
        <dbReference type="Pfam" id="PF02272"/>
    </source>
</evidence>
<dbReference type="Gene3D" id="3.40.50.12810">
    <property type="match status" value="1"/>
</dbReference>
<evidence type="ECO:0000256" key="1">
    <source>
        <dbReference type="ARBA" id="ARBA00005915"/>
    </source>
</evidence>
<dbReference type="Pfam" id="PF17768">
    <property type="entry name" value="RecJ_OB"/>
    <property type="match status" value="1"/>
</dbReference>
<name>A0A511R839_9DEIN</name>
<feature type="domain" description="RecJ OB" evidence="8">
    <location>
        <begin position="429"/>
        <end position="521"/>
    </location>
</feature>
<dbReference type="Pfam" id="PF02272">
    <property type="entry name" value="DHHA1"/>
    <property type="match status" value="1"/>
</dbReference>
<protein>
    <recommendedName>
        <fullName evidence="2">Single-stranded-DNA-specific exonuclease RecJ</fullName>
    </recommendedName>
</protein>
<dbReference type="Gene3D" id="3.90.1640.30">
    <property type="match status" value="1"/>
</dbReference>
<dbReference type="AlphaFoldDB" id="A0A511R839"/>
<evidence type="ECO:0000313" key="10">
    <source>
        <dbReference type="EMBL" id="GEM85116.1"/>
    </source>
</evidence>
<evidence type="ECO:0000256" key="3">
    <source>
        <dbReference type="ARBA" id="ARBA00022722"/>
    </source>
</evidence>
<dbReference type="Gene3D" id="3.10.310.30">
    <property type="match status" value="1"/>
</dbReference>
<evidence type="ECO:0000259" key="6">
    <source>
        <dbReference type="Pfam" id="PF01368"/>
    </source>
</evidence>
<sequence>MIWKFREWPPVSELRPLVEQLGVSPLAAAVLWNRGFRRKEDLEPPLELLPIEGLEPAARRIIEALEKNERIRVHGDYDADGLTGTAVLLNGLGRLGADIHAFIPHRLGEGYGVLMDRVPEHLEACDLFITVDCGITNHAELRELVENGVSVLVTDHHSPGAAPPPGLIVHPALSPGLRGQAHPTGSGVAFLLLWQVYKLLGKDPPLEYADLAAIGTVADVAPLQGFNRALVKEGLHRLRASANLGLSVLAAEQCREFSASEIAFRIAPRINAASRLGQAEVALQLLTTQDMLQARPLAEHLTRLNVQRQRIEEEMLQRIWPTIDATRPALVIHDAEGHPGVMGIVASRVLERYYKPVFIIADGKGSVRSTPGISAVGALRHAASHLKRFGGHAQAAGFAILEEEIPAFKAAIEEYTAQFPAPVPEIVLDGWLNGEDLTELHQALQLLEPLGEGNPEPLFFLQGRPEQVRMLSEGKHLSFRLQGVRVIKWRDNGEKLPDELDLAASLTLNEWNGERNVELRAAAYRPTPRPEEARGAEWAIPVPFREAVGRAVAQGARVYVHSEGADWFISRGASVVNPGEAAYWFSLPSVPMYPEKVQIALSDKALGNLEKNPDPLVRALGKRVATAYRLGQSARLGENLRLYWEALACSVPEVC</sequence>